<feature type="transmembrane region" description="Helical" evidence="2">
    <location>
        <begin position="258"/>
        <end position="278"/>
    </location>
</feature>
<dbReference type="Proteomes" id="UP001374893">
    <property type="component" value="Chromosome"/>
</dbReference>
<dbReference type="NCBIfam" id="NF037959">
    <property type="entry name" value="MFS_SpdSyn"/>
    <property type="match status" value="1"/>
</dbReference>
<keyword evidence="4" id="KW-1185">Reference proteome</keyword>
<gene>
    <name evidence="3" type="ORF">HAHE_10530</name>
</gene>
<sequence length="674" mass="73593">MLGRTLLPAFGGSAAVWTVCLAAFQTLLLLGYLYAHLLGRQSTARQMTLHRVTLVVAILWTLGFAILRPNLFPMLGKSGMPRWEVLFCVLLFAGLPYVMLSSGSTLVQAWLARTGSKNVYRLYAVSNLGSFLGLFAYPFVFEPYVSLTAQWWGFSGLIVVYAALLTVMGRRVRLAESLAPSDSVGPEADEAGSASESNAYVDKKVLWLALPSLSVFLLNAVTSYLTLDVIPLPLLWTALLGLFLLSYVIGFSGFGHRLLSLLLWVALGFVGFAGYVVSKGPEPGAFGMQLVSGAGLCLFGCTFLHSWLYAIRPAAGKLSLYYLFNALGGAIGGLIASIVVPLIFTTVAEYPVAIAGLAVVMIWFIASSKKWGHFRWIGAAPALGALGLSLISFLPTEEDRPTIWRDRGFYGTVQVTEVKARASGGDGSVHEFIHGSTLHGIQALIPGRERWPTAYFTPEKMGFGVIAHPKWEKKEPMRVNLVGLGVGVMLAYGREGDYYRCYEISPEVLEIAENPDLFTYVSGCPAEVDLVCEDARKGLERELAEGVEPYDVIVIDAFAGDSLPYHLSTREAFELYFKMLKPDGILALNVTNWHLDLDPFVKAVGVSFKVPTVELASPDDLSRLAFGAKCAFFCRQPQGMGELPFGAQMVDIQKQPDIPMPTDEKGSFVPLIRW</sequence>
<dbReference type="EMBL" id="AP024702">
    <property type="protein sequence ID" value="BCX47145.1"/>
    <property type="molecule type" value="Genomic_DNA"/>
</dbReference>
<accession>A0ABM7RBV9</accession>
<feature type="transmembrane region" description="Helical" evidence="2">
    <location>
        <begin position="83"/>
        <end position="107"/>
    </location>
</feature>
<dbReference type="SUPFAM" id="SSF53335">
    <property type="entry name" value="S-adenosyl-L-methionine-dependent methyltransferases"/>
    <property type="match status" value="1"/>
</dbReference>
<feature type="transmembrane region" description="Helical" evidence="2">
    <location>
        <begin position="205"/>
        <end position="227"/>
    </location>
</feature>
<feature type="transmembrane region" description="Helical" evidence="2">
    <location>
        <begin position="290"/>
        <end position="310"/>
    </location>
</feature>
<feature type="transmembrane region" description="Helical" evidence="2">
    <location>
        <begin position="151"/>
        <end position="168"/>
    </location>
</feature>
<dbReference type="PANTHER" id="PTHR43317:SF1">
    <property type="entry name" value="THERMOSPERMINE SYNTHASE ACAULIS5"/>
    <property type="match status" value="1"/>
</dbReference>
<dbReference type="Gene3D" id="3.40.50.150">
    <property type="entry name" value="Vaccinia Virus protein VP39"/>
    <property type="match status" value="1"/>
</dbReference>
<feature type="transmembrane region" description="Helical" evidence="2">
    <location>
        <begin position="350"/>
        <end position="367"/>
    </location>
</feature>
<name>A0ABM7RBV9_9BACT</name>
<keyword evidence="1" id="KW-0620">Polyamine biosynthesis</keyword>
<keyword evidence="2" id="KW-0812">Transmembrane</keyword>
<organism evidence="3 4">
    <name type="scientific">Haloferula helveola</name>
    <dbReference type="NCBI Taxonomy" id="490095"/>
    <lineage>
        <taxon>Bacteria</taxon>
        <taxon>Pseudomonadati</taxon>
        <taxon>Verrucomicrobiota</taxon>
        <taxon>Verrucomicrobiia</taxon>
        <taxon>Verrucomicrobiales</taxon>
        <taxon>Verrucomicrobiaceae</taxon>
        <taxon>Haloferula</taxon>
    </lineage>
</organism>
<feature type="transmembrane region" description="Helical" evidence="2">
    <location>
        <begin position="14"/>
        <end position="37"/>
    </location>
</feature>
<evidence type="ECO:0008006" key="5">
    <source>
        <dbReference type="Google" id="ProtNLM"/>
    </source>
</evidence>
<feature type="transmembrane region" description="Helical" evidence="2">
    <location>
        <begin position="322"/>
        <end position="344"/>
    </location>
</feature>
<evidence type="ECO:0000313" key="4">
    <source>
        <dbReference type="Proteomes" id="UP001374893"/>
    </source>
</evidence>
<keyword evidence="2" id="KW-1133">Transmembrane helix</keyword>
<dbReference type="CDD" id="cd02440">
    <property type="entry name" value="AdoMet_MTases"/>
    <property type="match status" value="1"/>
</dbReference>
<protein>
    <recommendedName>
        <fullName evidence="5">Spermidine synthase</fullName>
    </recommendedName>
</protein>
<evidence type="ECO:0000313" key="3">
    <source>
        <dbReference type="EMBL" id="BCX47145.1"/>
    </source>
</evidence>
<proteinExistence type="predicted"/>
<feature type="transmembrane region" description="Helical" evidence="2">
    <location>
        <begin position="49"/>
        <end position="71"/>
    </location>
</feature>
<dbReference type="PANTHER" id="PTHR43317">
    <property type="entry name" value="THERMOSPERMINE SYNTHASE ACAULIS5"/>
    <property type="match status" value="1"/>
</dbReference>
<evidence type="ECO:0000256" key="2">
    <source>
        <dbReference type="SAM" id="Phobius"/>
    </source>
</evidence>
<evidence type="ECO:0000256" key="1">
    <source>
        <dbReference type="ARBA" id="ARBA00023115"/>
    </source>
</evidence>
<dbReference type="InterPro" id="IPR029063">
    <property type="entry name" value="SAM-dependent_MTases_sf"/>
</dbReference>
<keyword evidence="2" id="KW-0472">Membrane</keyword>
<feature type="transmembrane region" description="Helical" evidence="2">
    <location>
        <begin position="119"/>
        <end position="139"/>
    </location>
</feature>
<reference evidence="3 4" key="1">
    <citation type="submission" date="2021-06" db="EMBL/GenBank/DDBJ databases">
        <title>Complete genome of Haloferula helveola possessing various polysaccharide degrading enzymes.</title>
        <authorList>
            <person name="Takami H."/>
            <person name="Huang C."/>
            <person name="Hamasaki K."/>
        </authorList>
    </citation>
    <scope>NUCLEOTIDE SEQUENCE [LARGE SCALE GENOMIC DNA]</scope>
    <source>
        <strain evidence="3 4">CN-1</strain>
    </source>
</reference>
<feature type="transmembrane region" description="Helical" evidence="2">
    <location>
        <begin position="233"/>
        <end position="251"/>
    </location>
</feature>
<feature type="transmembrane region" description="Helical" evidence="2">
    <location>
        <begin position="374"/>
        <end position="394"/>
    </location>
</feature>